<feature type="compositionally biased region" description="Acidic residues" evidence="10">
    <location>
        <begin position="797"/>
        <end position="808"/>
    </location>
</feature>
<feature type="domain" description="PPM-type phosphatase" evidence="11">
    <location>
        <begin position="280"/>
        <end position="592"/>
    </location>
</feature>
<dbReference type="PANTHER" id="PTHR13832:SF803">
    <property type="entry name" value="PROTEIN PHOSPHATASE 1G"/>
    <property type="match status" value="1"/>
</dbReference>
<evidence type="ECO:0000256" key="4">
    <source>
        <dbReference type="ARBA" id="ARBA00022723"/>
    </source>
</evidence>
<evidence type="ECO:0000256" key="6">
    <source>
        <dbReference type="ARBA" id="ARBA00022842"/>
    </source>
</evidence>
<accession>A0A834XNI0</accession>
<dbReference type="PROSITE" id="PS51746">
    <property type="entry name" value="PPM_2"/>
    <property type="match status" value="3"/>
</dbReference>
<proteinExistence type="inferred from homology"/>
<keyword evidence="8" id="KW-0464">Manganese</keyword>
<name>A0A834XNI0_APHGI</name>
<feature type="domain" description="PPM-type phosphatase" evidence="11">
    <location>
        <begin position="1"/>
        <end position="248"/>
    </location>
</feature>
<feature type="compositionally biased region" description="Low complexity" evidence="10">
    <location>
        <begin position="749"/>
        <end position="759"/>
    </location>
</feature>
<sequence>MFFQDAHNCCINFDRNASLFAVYDGHCGHEVALHCSQKLPQFIKETDAYKRSDVGQALIDAFLVKLLLINKYHQKLRLKLMLKMNQVVISMTMMMMKLKISCTAVVALLHGENLYVANAGDSRCVLCRDGKALELSLDHKPTDTEERKRIYKAGGVVTWQGRINGNLNLSRAIGDHKYKQNTELPPEDQMISALPDIKHILIDPKRDEFLILACDGIWNCMFSSEVVKFVKERINDAEDNISKVCEELDKISGKLKNMGSYLSKPITKKISTHEIGKNVVFGASSMQGWRDSQEDAHNCCINFDRNASLFAVYDGHCGHEVAHYCSQKLPQFIKETDAYKRGDVGQALIDAFLGFDATLKKPEIIKILKKIAKTKVSDTDTVETCDSDKVSEVTVDKKEVKSELPKSSEDVDEQISSKVEAEVNGKNESSCDINDDDDDEAENKYISSKKPGSTSGCTAVVALLHGENLYVANAGDSRCVLCRDGKALELSLDHKPTDTEESKRIYKAGGVVTWQGRINGNLNLSRAIGDHKYKQNTELPPEDQMISALPDIRHILIDPKRDEFLILACDGIWNCMSSSEVVKFVKERINDAGDNISKVCEEDAHNCCINFDHNASLFAVYDGHSGHEVAQYCSQKLPEFIKETDAYKRGDVRQALIDAFLGFDATLKKPEIIKILKKIAKTKVSDTEIAETCDSDKVSHLGMKAEIPLEQLIGQYRPKSDESKKKRCSKKNISNSYFRCRKAKDKNPSCSGSSSSWETSKADKKEELPDSSGDVNEQVSSKIKADINGEDKSSCDINDDDDDDDDEAQNNSSLEPGSKSGCTAIVALLHGENLYVANAGDSRCVLCRDGKALELSLDHKPKDTEEMKRIERAGGEVTWQGRVNGNLNLSRAIGDHQYKQNTELPPEDQMISALPDIRHILIDPKRDEFLILACDGIWNSMSSSEVVKFVKKKINDAGDNISKVCEELFDHCLAPDTRGAQLGCDNMTTIIVKFKNSTLIPKNNIENNEVEGTKKKKRKINNLKK</sequence>
<dbReference type="SUPFAM" id="SSF81606">
    <property type="entry name" value="PP2C-like"/>
    <property type="match status" value="3"/>
</dbReference>
<keyword evidence="5" id="KW-0378">Hydrolase</keyword>
<feature type="compositionally biased region" description="Basic and acidic residues" evidence="10">
    <location>
        <begin position="783"/>
        <end position="794"/>
    </location>
</feature>
<keyword evidence="9" id="KW-0175">Coiled coil</keyword>
<dbReference type="Proteomes" id="UP000639338">
    <property type="component" value="Unassembled WGS sequence"/>
</dbReference>
<evidence type="ECO:0000313" key="13">
    <source>
        <dbReference type="Proteomes" id="UP000639338"/>
    </source>
</evidence>
<dbReference type="EMBL" id="JACMRX010000005">
    <property type="protein sequence ID" value="KAF7988762.1"/>
    <property type="molecule type" value="Genomic_DNA"/>
</dbReference>
<feature type="region of interest" description="Disordered" evidence="10">
    <location>
        <begin position="400"/>
        <end position="453"/>
    </location>
</feature>
<dbReference type="InterPro" id="IPR001932">
    <property type="entry name" value="PPM-type_phosphatase-like_dom"/>
</dbReference>
<evidence type="ECO:0000256" key="8">
    <source>
        <dbReference type="ARBA" id="ARBA00023211"/>
    </source>
</evidence>
<dbReference type="Pfam" id="PF00481">
    <property type="entry name" value="PP2C"/>
    <property type="match status" value="4"/>
</dbReference>
<keyword evidence="4" id="KW-0479">Metal-binding</keyword>
<dbReference type="AlphaFoldDB" id="A0A834XNI0"/>
<dbReference type="PANTHER" id="PTHR13832">
    <property type="entry name" value="PROTEIN PHOSPHATASE 2C"/>
    <property type="match status" value="1"/>
</dbReference>
<evidence type="ECO:0000256" key="1">
    <source>
        <dbReference type="ARBA" id="ARBA00001936"/>
    </source>
</evidence>
<dbReference type="SMART" id="SM00332">
    <property type="entry name" value="PP2Cc"/>
    <property type="match status" value="3"/>
</dbReference>
<comment type="cofactor">
    <cofactor evidence="1">
        <name>Mn(2+)</name>
        <dbReference type="ChEBI" id="CHEBI:29035"/>
    </cofactor>
</comment>
<dbReference type="Gene3D" id="3.60.40.10">
    <property type="entry name" value="PPM-type phosphatase domain"/>
    <property type="match status" value="4"/>
</dbReference>
<feature type="coiled-coil region" evidence="9">
    <location>
        <begin position="227"/>
        <end position="254"/>
    </location>
</feature>
<dbReference type="InterPro" id="IPR036457">
    <property type="entry name" value="PPM-type-like_dom_sf"/>
</dbReference>
<protein>
    <recommendedName>
        <fullName evidence="3">protein-serine/threonine phosphatase</fullName>
        <ecNumber evidence="3">3.1.3.16</ecNumber>
    </recommendedName>
</protein>
<feature type="domain" description="PPM-type phosphatase" evidence="11">
    <location>
        <begin position="588"/>
        <end position="994"/>
    </location>
</feature>
<evidence type="ECO:0000313" key="12">
    <source>
        <dbReference type="EMBL" id="KAF7988762.1"/>
    </source>
</evidence>
<comment type="caution">
    <text evidence="12">The sequence shown here is derived from an EMBL/GenBank/DDBJ whole genome shotgun (WGS) entry which is preliminary data.</text>
</comment>
<evidence type="ECO:0000256" key="5">
    <source>
        <dbReference type="ARBA" id="ARBA00022801"/>
    </source>
</evidence>
<dbReference type="InterPro" id="IPR015655">
    <property type="entry name" value="PP2C"/>
</dbReference>
<dbReference type="CDD" id="cd00143">
    <property type="entry name" value="PP2Cc"/>
    <property type="match status" value="3"/>
</dbReference>
<organism evidence="12 13">
    <name type="scientific">Aphidius gifuensis</name>
    <name type="common">Parasitoid wasp</name>
    <dbReference type="NCBI Taxonomy" id="684658"/>
    <lineage>
        <taxon>Eukaryota</taxon>
        <taxon>Metazoa</taxon>
        <taxon>Ecdysozoa</taxon>
        <taxon>Arthropoda</taxon>
        <taxon>Hexapoda</taxon>
        <taxon>Insecta</taxon>
        <taxon>Pterygota</taxon>
        <taxon>Neoptera</taxon>
        <taxon>Endopterygota</taxon>
        <taxon>Hymenoptera</taxon>
        <taxon>Apocrita</taxon>
        <taxon>Ichneumonoidea</taxon>
        <taxon>Braconidae</taxon>
        <taxon>Aphidiinae</taxon>
        <taxon>Aphidius</taxon>
    </lineage>
</organism>
<gene>
    <name evidence="12" type="ORF">HCN44_007072</name>
</gene>
<keyword evidence="7" id="KW-0904">Protein phosphatase</keyword>
<evidence type="ECO:0000256" key="3">
    <source>
        <dbReference type="ARBA" id="ARBA00013081"/>
    </source>
</evidence>
<feature type="region of interest" description="Disordered" evidence="10">
    <location>
        <begin position="743"/>
        <end position="817"/>
    </location>
</feature>
<comment type="similarity">
    <text evidence="2">Belongs to the PP2C family.</text>
</comment>
<dbReference type="EC" id="3.1.3.16" evidence="3"/>
<evidence type="ECO:0000256" key="9">
    <source>
        <dbReference type="SAM" id="Coils"/>
    </source>
</evidence>
<dbReference type="OrthoDB" id="2333377at2759"/>
<evidence type="ECO:0000256" key="2">
    <source>
        <dbReference type="ARBA" id="ARBA00006702"/>
    </source>
</evidence>
<feature type="compositionally biased region" description="Basic and acidic residues" evidence="10">
    <location>
        <begin position="400"/>
        <end position="409"/>
    </location>
</feature>
<evidence type="ECO:0000256" key="7">
    <source>
        <dbReference type="ARBA" id="ARBA00022912"/>
    </source>
</evidence>
<dbReference type="GO" id="GO:0004722">
    <property type="term" value="F:protein serine/threonine phosphatase activity"/>
    <property type="evidence" value="ECO:0007669"/>
    <property type="project" value="UniProtKB-EC"/>
</dbReference>
<evidence type="ECO:0000256" key="10">
    <source>
        <dbReference type="SAM" id="MobiDB-lite"/>
    </source>
</evidence>
<reference evidence="12 13" key="1">
    <citation type="submission" date="2020-08" db="EMBL/GenBank/DDBJ databases">
        <title>Aphidius gifuensis genome sequencing and assembly.</title>
        <authorList>
            <person name="Du Z."/>
        </authorList>
    </citation>
    <scope>NUCLEOTIDE SEQUENCE [LARGE SCALE GENOMIC DNA]</scope>
    <source>
        <strain evidence="12">YNYX2018</strain>
        <tissue evidence="12">Adults</tissue>
    </source>
</reference>
<dbReference type="GO" id="GO:0046872">
    <property type="term" value="F:metal ion binding"/>
    <property type="evidence" value="ECO:0007669"/>
    <property type="project" value="UniProtKB-KW"/>
</dbReference>
<keyword evidence="13" id="KW-1185">Reference proteome</keyword>
<keyword evidence="6" id="KW-0460">Magnesium</keyword>
<evidence type="ECO:0000259" key="11">
    <source>
        <dbReference type="PROSITE" id="PS51746"/>
    </source>
</evidence>